<keyword evidence="13" id="KW-1185">Reference proteome</keyword>
<evidence type="ECO:0000259" key="11">
    <source>
        <dbReference type="Pfam" id="PF26138"/>
    </source>
</evidence>
<evidence type="ECO:0000256" key="7">
    <source>
        <dbReference type="ARBA" id="ARBA00023242"/>
    </source>
</evidence>
<proteinExistence type="inferred from homology"/>
<dbReference type="PANTHER" id="PTHR22930">
    <property type="match status" value="1"/>
</dbReference>
<dbReference type="EMBL" id="JACAZI010000001">
    <property type="protein sequence ID" value="KAF7372347.1"/>
    <property type="molecule type" value="Genomic_DNA"/>
</dbReference>
<dbReference type="GO" id="GO:0046872">
    <property type="term" value="F:metal ion binding"/>
    <property type="evidence" value="ECO:0007669"/>
    <property type="project" value="UniProtKB-KW"/>
</dbReference>
<evidence type="ECO:0000259" key="10">
    <source>
        <dbReference type="Pfam" id="PF13359"/>
    </source>
</evidence>
<dbReference type="Pfam" id="PF13359">
    <property type="entry name" value="DDE_Tnp_4"/>
    <property type="match status" value="1"/>
</dbReference>
<gene>
    <name evidence="12" type="ORF">MVEN_00094900</name>
</gene>
<dbReference type="InterPro" id="IPR045249">
    <property type="entry name" value="HARBI1-like"/>
</dbReference>
<evidence type="ECO:0000256" key="4">
    <source>
        <dbReference type="ARBA" id="ARBA00022722"/>
    </source>
</evidence>
<evidence type="ECO:0000256" key="6">
    <source>
        <dbReference type="ARBA" id="ARBA00022801"/>
    </source>
</evidence>
<sequence>MARQNTALTRQIARKASKTRQQGKKRLEQEQKRRRLIVGAVCALAAYAVALNVATPNPIPMHTSLMTGQRWLNELLAGHPTRFREQLGLSKPAFSHLSFELQFNSGLAASKHVSADEKLATFLHFARTGSSSRMLQECFQRSAETISHSIYAILTLLVGAFYKKHVHLPPDETPPEIKSDPTLYPYFRNCRGAIDGSHFHAWVLQEAMARYRNRKGFIGQNVLAACNFAMPFVYILSGWEGSAADSHIFDYAREHDFAVPAGKYYLADAGFPLCDVLMTPYRGVRYHLKEWGTSQQKPKSREELFNLRHAQARNVIERIFGVLKRRWPVFTRAPEYPMDTQAMLVPAIAALHNFLRVYDRDDEACDLGAMPTNNLTQSDLFQDFVDMEPREITPEELGMSISAAERKRAAERRDIIAQQMWDDYKAVLARRGEAPASG</sequence>
<reference evidence="12" key="1">
    <citation type="submission" date="2020-05" db="EMBL/GenBank/DDBJ databases">
        <title>Mycena genomes resolve the evolution of fungal bioluminescence.</title>
        <authorList>
            <person name="Tsai I.J."/>
        </authorList>
    </citation>
    <scope>NUCLEOTIDE SEQUENCE</scope>
    <source>
        <strain evidence="12">CCC161011</strain>
    </source>
</reference>
<comment type="caution">
    <text evidence="12">The sequence shown here is derived from an EMBL/GenBank/DDBJ whole genome shotgun (WGS) entry which is preliminary data.</text>
</comment>
<comment type="cofactor">
    <cofactor evidence="1">
        <name>a divalent metal cation</name>
        <dbReference type="ChEBI" id="CHEBI:60240"/>
    </cofactor>
</comment>
<keyword evidence="5" id="KW-0479">Metal-binding</keyword>
<evidence type="ECO:0000256" key="1">
    <source>
        <dbReference type="ARBA" id="ARBA00001968"/>
    </source>
</evidence>
<dbReference type="GO" id="GO:0005634">
    <property type="term" value="C:nucleus"/>
    <property type="evidence" value="ECO:0007669"/>
    <property type="project" value="UniProtKB-SubCell"/>
</dbReference>
<dbReference type="Pfam" id="PF26138">
    <property type="entry name" value="DUF8040"/>
    <property type="match status" value="1"/>
</dbReference>
<evidence type="ECO:0000256" key="3">
    <source>
        <dbReference type="ARBA" id="ARBA00006958"/>
    </source>
</evidence>
<feature type="compositionally biased region" description="Basic residues" evidence="8">
    <location>
        <begin position="12"/>
        <end position="24"/>
    </location>
</feature>
<name>A0A8H6Z7M0_9AGAR</name>
<evidence type="ECO:0000256" key="2">
    <source>
        <dbReference type="ARBA" id="ARBA00004123"/>
    </source>
</evidence>
<dbReference type="InterPro" id="IPR027806">
    <property type="entry name" value="HARBI1_dom"/>
</dbReference>
<keyword evidence="9" id="KW-0472">Membrane</keyword>
<dbReference type="Proteomes" id="UP000620124">
    <property type="component" value="Unassembled WGS sequence"/>
</dbReference>
<protein>
    <submittedName>
        <fullName evidence="12">Putative nuclease HARBI1-like protein</fullName>
    </submittedName>
</protein>
<keyword evidence="4" id="KW-0540">Nuclease</keyword>
<dbReference type="InterPro" id="IPR058353">
    <property type="entry name" value="DUF8040"/>
</dbReference>
<keyword evidence="9" id="KW-0812">Transmembrane</keyword>
<dbReference type="OrthoDB" id="1681765at2759"/>
<evidence type="ECO:0000313" key="12">
    <source>
        <dbReference type="EMBL" id="KAF7372347.1"/>
    </source>
</evidence>
<comment type="similarity">
    <text evidence="3">Belongs to the HARBI1 family.</text>
</comment>
<feature type="transmembrane region" description="Helical" evidence="9">
    <location>
        <begin position="36"/>
        <end position="54"/>
    </location>
</feature>
<organism evidence="12 13">
    <name type="scientific">Mycena venus</name>
    <dbReference type="NCBI Taxonomy" id="2733690"/>
    <lineage>
        <taxon>Eukaryota</taxon>
        <taxon>Fungi</taxon>
        <taxon>Dikarya</taxon>
        <taxon>Basidiomycota</taxon>
        <taxon>Agaricomycotina</taxon>
        <taxon>Agaricomycetes</taxon>
        <taxon>Agaricomycetidae</taxon>
        <taxon>Agaricales</taxon>
        <taxon>Marasmiineae</taxon>
        <taxon>Mycenaceae</taxon>
        <taxon>Mycena</taxon>
    </lineage>
</organism>
<evidence type="ECO:0000256" key="8">
    <source>
        <dbReference type="SAM" id="MobiDB-lite"/>
    </source>
</evidence>
<evidence type="ECO:0000313" key="13">
    <source>
        <dbReference type="Proteomes" id="UP000620124"/>
    </source>
</evidence>
<dbReference type="AlphaFoldDB" id="A0A8H6Z7M0"/>
<accession>A0A8H6Z7M0</accession>
<keyword evidence="6" id="KW-0378">Hydrolase</keyword>
<feature type="domain" description="DUF8040" evidence="11">
    <location>
        <begin position="63"/>
        <end position="157"/>
    </location>
</feature>
<keyword evidence="9" id="KW-1133">Transmembrane helix</keyword>
<dbReference type="GO" id="GO:0016787">
    <property type="term" value="F:hydrolase activity"/>
    <property type="evidence" value="ECO:0007669"/>
    <property type="project" value="UniProtKB-KW"/>
</dbReference>
<evidence type="ECO:0000256" key="5">
    <source>
        <dbReference type="ARBA" id="ARBA00022723"/>
    </source>
</evidence>
<dbReference type="PANTHER" id="PTHR22930:SF221">
    <property type="entry name" value="NUCLEASE HARBI1"/>
    <property type="match status" value="1"/>
</dbReference>
<dbReference type="GO" id="GO:0004518">
    <property type="term" value="F:nuclease activity"/>
    <property type="evidence" value="ECO:0007669"/>
    <property type="project" value="UniProtKB-KW"/>
</dbReference>
<feature type="region of interest" description="Disordered" evidence="8">
    <location>
        <begin position="1"/>
        <end position="30"/>
    </location>
</feature>
<keyword evidence="7" id="KW-0539">Nucleus</keyword>
<comment type="subcellular location">
    <subcellularLocation>
        <location evidence="2">Nucleus</location>
    </subcellularLocation>
</comment>
<evidence type="ECO:0000256" key="9">
    <source>
        <dbReference type="SAM" id="Phobius"/>
    </source>
</evidence>
<feature type="domain" description="DDE Tnp4" evidence="10">
    <location>
        <begin position="206"/>
        <end position="353"/>
    </location>
</feature>